<protein>
    <submittedName>
        <fullName evidence="1">Uncharacterized protein</fullName>
    </submittedName>
</protein>
<sequence>MLWTEPRLTLLGLLAYGDLRQMLPNRVISQHGNILQPTKSFDLTACDFFFGAPSKVFTARPSSMFPLNERIEVEIEAIPQDMLRKVMVALPERDARLHNLWWLSSQAYCV</sequence>
<name>A0ABQ8S912_PERAM</name>
<keyword evidence="2" id="KW-1185">Reference proteome</keyword>
<comment type="caution">
    <text evidence="1">The sequence shown here is derived from an EMBL/GenBank/DDBJ whole genome shotgun (WGS) entry which is preliminary data.</text>
</comment>
<accession>A0ABQ8S912</accession>
<dbReference type="EMBL" id="JAJSOF020000033">
    <property type="protein sequence ID" value="KAJ4430251.1"/>
    <property type="molecule type" value="Genomic_DNA"/>
</dbReference>
<evidence type="ECO:0000313" key="1">
    <source>
        <dbReference type="EMBL" id="KAJ4430251.1"/>
    </source>
</evidence>
<gene>
    <name evidence="1" type="ORF">ANN_22463</name>
</gene>
<proteinExistence type="predicted"/>
<dbReference type="Proteomes" id="UP001148838">
    <property type="component" value="Unassembled WGS sequence"/>
</dbReference>
<evidence type="ECO:0000313" key="2">
    <source>
        <dbReference type="Proteomes" id="UP001148838"/>
    </source>
</evidence>
<reference evidence="1 2" key="1">
    <citation type="journal article" date="2022" name="Allergy">
        <title>Genome assembly and annotation of Periplaneta americana reveal a comprehensive cockroach allergen profile.</title>
        <authorList>
            <person name="Wang L."/>
            <person name="Xiong Q."/>
            <person name="Saelim N."/>
            <person name="Wang L."/>
            <person name="Nong W."/>
            <person name="Wan A.T."/>
            <person name="Shi M."/>
            <person name="Liu X."/>
            <person name="Cao Q."/>
            <person name="Hui J.H.L."/>
            <person name="Sookrung N."/>
            <person name="Leung T.F."/>
            <person name="Tungtrongchitr A."/>
            <person name="Tsui S.K.W."/>
        </authorList>
    </citation>
    <scope>NUCLEOTIDE SEQUENCE [LARGE SCALE GENOMIC DNA]</scope>
    <source>
        <strain evidence="1">PWHHKU_190912</strain>
    </source>
</reference>
<organism evidence="1 2">
    <name type="scientific">Periplaneta americana</name>
    <name type="common">American cockroach</name>
    <name type="synonym">Blatta americana</name>
    <dbReference type="NCBI Taxonomy" id="6978"/>
    <lineage>
        <taxon>Eukaryota</taxon>
        <taxon>Metazoa</taxon>
        <taxon>Ecdysozoa</taxon>
        <taxon>Arthropoda</taxon>
        <taxon>Hexapoda</taxon>
        <taxon>Insecta</taxon>
        <taxon>Pterygota</taxon>
        <taxon>Neoptera</taxon>
        <taxon>Polyneoptera</taxon>
        <taxon>Dictyoptera</taxon>
        <taxon>Blattodea</taxon>
        <taxon>Blattoidea</taxon>
        <taxon>Blattidae</taxon>
        <taxon>Blattinae</taxon>
        <taxon>Periplaneta</taxon>
    </lineage>
</organism>